<proteinExistence type="predicted"/>
<evidence type="ECO:0000313" key="7">
    <source>
        <dbReference type="Proteomes" id="UP001550044"/>
    </source>
</evidence>
<dbReference type="Pfam" id="PF14257">
    <property type="entry name" value="DUF4349"/>
    <property type="match status" value="1"/>
</dbReference>
<feature type="chain" id="PRO_5047340332" evidence="4">
    <location>
        <begin position="36"/>
        <end position="328"/>
    </location>
</feature>
<feature type="compositionally biased region" description="Low complexity" evidence="2">
    <location>
        <begin position="35"/>
        <end position="74"/>
    </location>
</feature>
<feature type="region of interest" description="Disordered" evidence="2">
    <location>
        <begin position="305"/>
        <end position="328"/>
    </location>
</feature>
<dbReference type="Proteomes" id="UP001550044">
    <property type="component" value="Unassembled WGS sequence"/>
</dbReference>
<keyword evidence="3" id="KW-0812">Transmembrane</keyword>
<accession>A0ABV2U413</accession>
<evidence type="ECO:0000259" key="5">
    <source>
        <dbReference type="Pfam" id="PF14257"/>
    </source>
</evidence>
<gene>
    <name evidence="6" type="ORF">ABZV61_03185</name>
</gene>
<evidence type="ECO:0000313" key="6">
    <source>
        <dbReference type="EMBL" id="MET8431804.1"/>
    </source>
</evidence>
<sequence>MQPGRHPDRSSTHRSRAVLAAGTLAALLVLSGCGAGDSADSKGAAGDNAEYAAPRAERGAAGAADQGSAKSGSAAKKKPSALSTPQIIRKASLSVEVKSVPKAVAAARAAVESAGGLVSSESTERLDATHEASHIVLRVPQGEYDAVLQELAGGGKLLSRTTTAKDVTDQVVDVESRIATQRASVTRVRKLMDQADKLADVVTLEGELSNRQAELESLLAQQESLKDRTTLATITLSLSEPESASNSEDDDPGFLDALGGGWHAFVTTVRWIAMAVGAAAPFLAAAAGLLLLGRLLRTWLARRRTTREPQASQPDEQAPAAPEAPTAP</sequence>
<comment type="caution">
    <text evidence="6">The sequence shown here is derived from an EMBL/GenBank/DDBJ whole genome shotgun (WGS) entry which is preliminary data.</text>
</comment>
<feature type="region of interest" description="Disordered" evidence="2">
    <location>
        <begin position="35"/>
        <end position="83"/>
    </location>
</feature>
<feature type="coiled-coil region" evidence="1">
    <location>
        <begin position="201"/>
        <end position="228"/>
    </location>
</feature>
<evidence type="ECO:0000256" key="2">
    <source>
        <dbReference type="SAM" id="MobiDB-lite"/>
    </source>
</evidence>
<keyword evidence="3" id="KW-1133">Transmembrane helix</keyword>
<feature type="signal peptide" evidence="4">
    <location>
        <begin position="1"/>
        <end position="35"/>
    </location>
</feature>
<keyword evidence="7" id="KW-1185">Reference proteome</keyword>
<keyword evidence="4" id="KW-0732">Signal</keyword>
<feature type="transmembrane region" description="Helical" evidence="3">
    <location>
        <begin position="271"/>
        <end position="296"/>
    </location>
</feature>
<dbReference type="PROSITE" id="PS51257">
    <property type="entry name" value="PROKAR_LIPOPROTEIN"/>
    <property type="match status" value="1"/>
</dbReference>
<protein>
    <submittedName>
        <fullName evidence="6">DUF4349 domain-containing protein</fullName>
    </submittedName>
</protein>
<evidence type="ECO:0000256" key="3">
    <source>
        <dbReference type="SAM" id="Phobius"/>
    </source>
</evidence>
<feature type="compositionally biased region" description="Low complexity" evidence="2">
    <location>
        <begin position="308"/>
        <end position="328"/>
    </location>
</feature>
<dbReference type="InterPro" id="IPR025645">
    <property type="entry name" value="DUF4349"/>
</dbReference>
<organism evidence="6 7">
    <name type="scientific">Streptomyces sp. 900116325</name>
    <dbReference type="NCBI Taxonomy" id="3154295"/>
    <lineage>
        <taxon>Bacteria</taxon>
        <taxon>Bacillati</taxon>
        <taxon>Actinomycetota</taxon>
        <taxon>Actinomycetes</taxon>
        <taxon>Kitasatosporales</taxon>
        <taxon>Streptomycetaceae</taxon>
        <taxon>Streptomyces</taxon>
    </lineage>
</organism>
<evidence type="ECO:0000256" key="4">
    <source>
        <dbReference type="SAM" id="SignalP"/>
    </source>
</evidence>
<feature type="domain" description="DUF4349" evidence="5">
    <location>
        <begin position="86"/>
        <end position="293"/>
    </location>
</feature>
<keyword evidence="3" id="KW-0472">Membrane</keyword>
<evidence type="ECO:0000256" key="1">
    <source>
        <dbReference type="SAM" id="Coils"/>
    </source>
</evidence>
<dbReference type="RefSeq" id="WP_356497696.1">
    <property type="nucleotide sequence ID" value="NZ_JBEXIP010000002.1"/>
</dbReference>
<name>A0ABV2U413_9ACTN</name>
<dbReference type="EMBL" id="JBEXIP010000002">
    <property type="protein sequence ID" value="MET8431804.1"/>
    <property type="molecule type" value="Genomic_DNA"/>
</dbReference>
<reference evidence="6 7" key="1">
    <citation type="submission" date="2024-06" db="EMBL/GenBank/DDBJ databases">
        <title>The Natural Products Discovery Center: Release of the First 8490 Sequenced Strains for Exploring Actinobacteria Biosynthetic Diversity.</title>
        <authorList>
            <person name="Kalkreuter E."/>
            <person name="Kautsar S.A."/>
            <person name="Yang D."/>
            <person name="Bader C.D."/>
            <person name="Teijaro C.N."/>
            <person name="Fluegel L."/>
            <person name="Davis C.M."/>
            <person name="Simpson J.R."/>
            <person name="Lauterbach L."/>
            <person name="Steele A.D."/>
            <person name="Gui C."/>
            <person name="Meng S."/>
            <person name="Li G."/>
            <person name="Viehrig K."/>
            <person name="Ye F."/>
            <person name="Su P."/>
            <person name="Kiefer A.F."/>
            <person name="Nichols A."/>
            <person name="Cepeda A.J."/>
            <person name="Yan W."/>
            <person name="Fan B."/>
            <person name="Jiang Y."/>
            <person name="Adhikari A."/>
            <person name="Zheng C.-J."/>
            <person name="Schuster L."/>
            <person name="Cowan T.M."/>
            <person name="Smanski M.J."/>
            <person name="Chevrette M.G."/>
            <person name="De Carvalho L.P.S."/>
            <person name="Shen B."/>
        </authorList>
    </citation>
    <scope>NUCLEOTIDE SEQUENCE [LARGE SCALE GENOMIC DNA]</scope>
    <source>
        <strain evidence="6 7">NPDC005137</strain>
    </source>
</reference>
<keyword evidence="1" id="KW-0175">Coiled coil</keyword>